<protein>
    <submittedName>
        <fullName evidence="2">Testis-expressed sequence 38 protein</fullName>
    </submittedName>
</protein>
<gene>
    <name evidence="2" type="ORF">SUZIE_202520</name>
</gene>
<evidence type="ECO:0000313" key="2">
    <source>
        <dbReference type="EMBL" id="MBZ3889350.1"/>
    </source>
</evidence>
<organism evidence="2 3">
    <name type="scientific">Sciurus carolinensis</name>
    <name type="common">Eastern gray squirrel</name>
    <dbReference type="NCBI Taxonomy" id="30640"/>
    <lineage>
        <taxon>Eukaryota</taxon>
        <taxon>Metazoa</taxon>
        <taxon>Chordata</taxon>
        <taxon>Craniata</taxon>
        <taxon>Vertebrata</taxon>
        <taxon>Euteleostomi</taxon>
        <taxon>Mammalia</taxon>
        <taxon>Eutheria</taxon>
        <taxon>Euarchontoglires</taxon>
        <taxon>Glires</taxon>
        <taxon>Rodentia</taxon>
        <taxon>Sciuromorpha</taxon>
        <taxon>Sciuridae</taxon>
        <taxon>Sciurinae</taxon>
        <taxon>Sciurini</taxon>
        <taxon>Sciurus</taxon>
    </lineage>
</organism>
<keyword evidence="1" id="KW-0472">Membrane</keyword>
<dbReference type="PANTHER" id="PTHR37362:SF1">
    <property type="entry name" value="TESTIS-EXPRESSED PROTEIN 38"/>
    <property type="match status" value="1"/>
</dbReference>
<dbReference type="Proteomes" id="UP001166674">
    <property type="component" value="Unassembled WGS sequence"/>
</dbReference>
<name>A0AA41TA33_SCICA</name>
<sequence>MPSAQKPVKSSLGNNGTWAFRRLPLVDRFLGQLILCRATGLVTSLNGMDPQMANLGLAGTWVSLYFGLMGLCCVVTGGCIILIHWRKKLRREKRAQQWVEVMNASTFIYSPLLYWINMQKRHGIDATIQIGPPTAVTISEMKDHIPHCLWESTTPEARGYGLRGSMRRAETPGAMKAALAVSGQPASNRIPQRHTTPPFPIPIFQEIPFAPPLHKMPPMLERTVSYPLDIFPERNVHYHSLPTLALE</sequence>
<reference evidence="2" key="1">
    <citation type="submission" date="2020-03" db="EMBL/GenBank/DDBJ databases">
        <title>Studies in the Genomics of Life Span.</title>
        <authorList>
            <person name="Glass D."/>
        </authorList>
    </citation>
    <scope>NUCLEOTIDE SEQUENCE</scope>
    <source>
        <strain evidence="2">SUZIE</strain>
        <tissue evidence="2">Muscle</tissue>
    </source>
</reference>
<dbReference type="EMBL" id="JAATJV010430533">
    <property type="protein sequence ID" value="MBZ3889350.1"/>
    <property type="molecule type" value="Genomic_DNA"/>
</dbReference>
<proteinExistence type="predicted"/>
<dbReference type="PANTHER" id="PTHR37362">
    <property type="entry name" value="TESTIS-EXPRESSED PROTEIN 38"/>
    <property type="match status" value="1"/>
</dbReference>
<evidence type="ECO:0000256" key="1">
    <source>
        <dbReference type="SAM" id="Phobius"/>
    </source>
</evidence>
<keyword evidence="1" id="KW-1133">Transmembrane helix</keyword>
<accession>A0AA41TA33</accession>
<keyword evidence="3" id="KW-1185">Reference proteome</keyword>
<dbReference type="InterPro" id="IPR031677">
    <property type="entry name" value="TEX38"/>
</dbReference>
<evidence type="ECO:0000313" key="3">
    <source>
        <dbReference type="Proteomes" id="UP001166674"/>
    </source>
</evidence>
<dbReference type="AlphaFoldDB" id="A0AA41TA33"/>
<dbReference type="Pfam" id="PF15834">
    <property type="entry name" value="THEG4"/>
    <property type="match status" value="1"/>
</dbReference>
<comment type="caution">
    <text evidence="2">The sequence shown here is derived from an EMBL/GenBank/DDBJ whole genome shotgun (WGS) entry which is preliminary data.</text>
</comment>
<keyword evidence="1" id="KW-0812">Transmembrane</keyword>
<feature type="transmembrane region" description="Helical" evidence="1">
    <location>
        <begin position="62"/>
        <end position="85"/>
    </location>
</feature>